<dbReference type="EMBL" id="GGEC01009927">
    <property type="protein sequence ID" value="MBW90410.1"/>
    <property type="molecule type" value="Transcribed_RNA"/>
</dbReference>
<reference evidence="1" key="1">
    <citation type="submission" date="2018-02" db="EMBL/GenBank/DDBJ databases">
        <title>Rhizophora mucronata_Transcriptome.</title>
        <authorList>
            <person name="Meera S.P."/>
            <person name="Sreeshan A."/>
            <person name="Augustine A."/>
        </authorList>
    </citation>
    <scope>NUCLEOTIDE SEQUENCE</scope>
    <source>
        <tissue evidence="1">Leaf</tissue>
    </source>
</reference>
<protein>
    <submittedName>
        <fullName evidence="1">Uncharacterized protein</fullName>
    </submittedName>
</protein>
<name>A0A2P2JAA5_RHIMU</name>
<dbReference type="AlphaFoldDB" id="A0A2P2JAA5"/>
<evidence type="ECO:0000313" key="1">
    <source>
        <dbReference type="EMBL" id="MBW90410.1"/>
    </source>
</evidence>
<organism evidence="1">
    <name type="scientific">Rhizophora mucronata</name>
    <name type="common">Asiatic mangrove</name>
    <dbReference type="NCBI Taxonomy" id="61149"/>
    <lineage>
        <taxon>Eukaryota</taxon>
        <taxon>Viridiplantae</taxon>
        <taxon>Streptophyta</taxon>
        <taxon>Embryophyta</taxon>
        <taxon>Tracheophyta</taxon>
        <taxon>Spermatophyta</taxon>
        <taxon>Magnoliopsida</taxon>
        <taxon>eudicotyledons</taxon>
        <taxon>Gunneridae</taxon>
        <taxon>Pentapetalae</taxon>
        <taxon>rosids</taxon>
        <taxon>fabids</taxon>
        <taxon>Malpighiales</taxon>
        <taxon>Rhizophoraceae</taxon>
        <taxon>Rhizophora</taxon>
    </lineage>
</organism>
<proteinExistence type="predicted"/>
<accession>A0A2P2JAA5</accession>
<sequence length="54" mass="6308">MGKKSLKSHDAETEPVFIDLVDPPLPNKGPPFPFLCFFRFQCFPFFPFPPLFIY</sequence>